<dbReference type="GO" id="GO:0000723">
    <property type="term" value="P:telomere maintenance"/>
    <property type="evidence" value="ECO:0007669"/>
    <property type="project" value="InterPro"/>
</dbReference>
<keyword evidence="1" id="KW-0347">Helicase</keyword>
<dbReference type="Pfam" id="PF05970">
    <property type="entry name" value="PIF1"/>
    <property type="match status" value="1"/>
</dbReference>
<dbReference type="InterPro" id="IPR010285">
    <property type="entry name" value="DNA_helicase_pif1-like_DEAD"/>
</dbReference>
<dbReference type="EMBL" id="FQNC01000017">
    <property type="protein sequence ID" value="SGY19869.1"/>
    <property type="molecule type" value="Genomic_DNA"/>
</dbReference>
<evidence type="ECO:0000313" key="5">
    <source>
        <dbReference type="Proteomes" id="UP000249464"/>
    </source>
</evidence>
<evidence type="ECO:0000256" key="1">
    <source>
        <dbReference type="RuleBase" id="RU363044"/>
    </source>
</evidence>
<comment type="catalytic activity">
    <reaction evidence="1">
        <text>ATP + H2O = ADP + phosphate + H(+)</text>
        <dbReference type="Rhea" id="RHEA:13065"/>
        <dbReference type="ChEBI" id="CHEBI:15377"/>
        <dbReference type="ChEBI" id="CHEBI:15378"/>
        <dbReference type="ChEBI" id="CHEBI:30616"/>
        <dbReference type="ChEBI" id="CHEBI:43474"/>
        <dbReference type="ChEBI" id="CHEBI:456216"/>
        <dbReference type="EC" id="5.6.2.3"/>
    </reaction>
</comment>
<keyword evidence="1" id="KW-0234">DNA repair</keyword>
<dbReference type="Pfam" id="PF21530">
    <property type="entry name" value="Pif1_2B_dom"/>
    <property type="match status" value="1"/>
</dbReference>
<keyword evidence="1" id="KW-0067">ATP-binding</keyword>
<evidence type="ECO:0000259" key="3">
    <source>
        <dbReference type="Pfam" id="PF21530"/>
    </source>
</evidence>
<dbReference type="PANTHER" id="PTHR10492">
    <property type="match status" value="1"/>
</dbReference>
<keyword evidence="1" id="KW-0547">Nucleotide-binding</keyword>
<comment type="cofactor">
    <cofactor evidence="1">
        <name>Mg(2+)</name>
        <dbReference type="ChEBI" id="CHEBI:18420"/>
    </cofactor>
</comment>
<dbReference type="Proteomes" id="UP000249464">
    <property type="component" value="Unassembled WGS sequence"/>
</dbReference>
<evidence type="ECO:0000313" key="4">
    <source>
        <dbReference type="EMBL" id="SGY19869.1"/>
    </source>
</evidence>
<dbReference type="GO" id="GO:0016887">
    <property type="term" value="F:ATP hydrolysis activity"/>
    <property type="evidence" value="ECO:0007669"/>
    <property type="project" value="RHEA"/>
</dbReference>
<feature type="domain" description="DNA helicase Pif1-like 2B" evidence="3">
    <location>
        <begin position="190"/>
        <end position="236"/>
    </location>
</feature>
<dbReference type="SUPFAM" id="SSF52540">
    <property type="entry name" value="P-loop containing nucleoside triphosphate hydrolases"/>
    <property type="match status" value="1"/>
</dbReference>
<dbReference type="AlphaFoldDB" id="A0A2X0NS59"/>
<gene>
    <name evidence="4" type="primary">BQ5605_C017g08358</name>
    <name evidence="4" type="ORF">BQ5605_C017G08358</name>
</gene>
<dbReference type="GO" id="GO:0043139">
    <property type="term" value="F:5'-3' DNA helicase activity"/>
    <property type="evidence" value="ECO:0007669"/>
    <property type="project" value="UniProtKB-EC"/>
</dbReference>
<dbReference type="InterPro" id="IPR027417">
    <property type="entry name" value="P-loop_NTPase"/>
</dbReference>
<dbReference type="PANTHER" id="PTHR10492:SF57">
    <property type="entry name" value="ATP-DEPENDENT DNA HELICASE"/>
    <property type="match status" value="1"/>
</dbReference>
<protein>
    <recommendedName>
        <fullName evidence="1">ATP-dependent DNA helicase</fullName>
        <ecNumber evidence="1">5.6.2.3</ecNumber>
    </recommendedName>
</protein>
<name>A0A2X0NS59_9BASI</name>
<sequence>MLQDVRSSTARFGGVTVVLAGDPKQCLPVIPKASPAQIVDTCIMNADFWGEVQVLRLSTNMRLLAAADRMTKTERTKAQGFANWFLGVGDGSANKTEDTIALPSDLLLPAASRNRSGLIKHVYPVPVLVLDNMSTDEKVAYFSNRAILAPKNSEVDQINDMVLDLLPGEAQTFYNADSVKDEDESLFLIEYLQSLNIAGMPLHAAKFKVGCPVLLLRNLDPAAGLCNGTRLLLTRLHARVLKAIILTGDHAGQPVLLPRITLKTGSSAGLPFTLHRTQFPIRLAMAMTINKLQGQSLAQVGVCLETPVFSHGQLYVALSRTTSVDGVKVLLHPTEDGEADNVTENIVFRVVFELMK</sequence>
<reference evidence="4 5" key="1">
    <citation type="submission" date="2016-11" db="EMBL/GenBank/DDBJ databases">
        <authorList>
            <person name="Jaros S."/>
            <person name="Januszkiewicz K."/>
            <person name="Wedrychowicz H."/>
        </authorList>
    </citation>
    <scope>NUCLEOTIDE SEQUENCE [LARGE SCALE GENOMIC DNA]</scope>
</reference>
<dbReference type="InterPro" id="IPR049163">
    <property type="entry name" value="Pif1-like_2B_dom"/>
</dbReference>
<keyword evidence="1" id="KW-0378">Hydrolase</keyword>
<keyword evidence="1" id="KW-0227">DNA damage</keyword>
<keyword evidence="5" id="KW-1185">Reference proteome</keyword>
<dbReference type="GO" id="GO:0006281">
    <property type="term" value="P:DNA repair"/>
    <property type="evidence" value="ECO:0007669"/>
    <property type="project" value="UniProtKB-KW"/>
</dbReference>
<keyword evidence="1" id="KW-0233">DNA recombination</keyword>
<proteinExistence type="inferred from homology"/>
<evidence type="ECO:0000259" key="2">
    <source>
        <dbReference type="Pfam" id="PF05970"/>
    </source>
</evidence>
<dbReference type="GO" id="GO:0005524">
    <property type="term" value="F:ATP binding"/>
    <property type="evidence" value="ECO:0007669"/>
    <property type="project" value="UniProtKB-KW"/>
</dbReference>
<organism evidence="4 5">
    <name type="scientific">Microbotryum silenes-dioicae</name>
    <dbReference type="NCBI Taxonomy" id="796604"/>
    <lineage>
        <taxon>Eukaryota</taxon>
        <taxon>Fungi</taxon>
        <taxon>Dikarya</taxon>
        <taxon>Basidiomycota</taxon>
        <taxon>Pucciniomycotina</taxon>
        <taxon>Microbotryomycetes</taxon>
        <taxon>Microbotryales</taxon>
        <taxon>Microbotryaceae</taxon>
        <taxon>Microbotryum</taxon>
    </lineage>
</organism>
<dbReference type="EC" id="5.6.2.3" evidence="1"/>
<accession>A0A2X0NS59</accession>
<comment type="similarity">
    <text evidence="1">Belongs to the helicase family.</text>
</comment>
<dbReference type="FunFam" id="3.40.50.300:FF:002884">
    <property type="entry name" value="ATP-dependent DNA helicase"/>
    <property type="match status" value="1"/>
</dbReference>
<feature type="domain" description="DNA helicase Pif1-like DEAD-box helicase" evidence="2">
    <location>
        <begin position="2"/>
        <end position="98"/>
    </location>
</feature>
<dbReference type="GO" id="GO:0006310">
    <property type="term" value="P:DNA recombination"/>
    <property type="evidence" value="ECO:0007669"/>
    <property type="project" value="UniProtKB-KW"/>
</dbReference>